<dbReference type="Pfam" id="PF17286">
    <property type="entry name" value="PRMT5_C"/>
    <property type="match status" value="1"/>
</dbReference>
<sequence length="77" mass="9054">LMGFAAYFEAQLYGSCWISTNPLTHTPSMVSWFPALIPLRNLVRLLPGDKIQFHIDRKIDTGGVWYEWFVEYKECER</sequence>
<dbReference type="InterPro" id="IPR025799">
    <property type="entry name" value="Arg_MeTrfase"/>
</dbReference>
<dbReference type="SUPFAM" id="SSF53335">
    <property type="entry name" value="S-adenosyl-L-methionine-dependent methyltransferases"/>
    <property type="match status" value="1"/>
</dbReference>
<dbReference type="PANTHER" id="PTHR10738:SF0">
    <property type="entry name" value="PROTEIN ARGININE N-METHYLTRANSFERASE 5"/>
    <property type="match status" value="1"/>
</dbReference>
<evidence type="ECO:0000259" key="2">
    <source>
        <dbReference type="Pfam" id="PF17286"/>
    </source>
</evidence>
<dbReference type="GO" id="GO:0005829">
    <property type="term" value="C:cytosol"/>
    <property type="evidence" value="ECO:0007669"/>
    <property type="project" value="TreeGrafter"/>
</dbReference>
<evidence type="ECO:0000256" key="1">
    <source>
        <dbReference type="ARBA" id="ARBA00022691"/>
    </source>
</evidence>
<name>A0A0M3JFV1_ANISI</name>
<dbReference type="GO" id="GO:0006355">
    <property type="term" value="P:regulation of DNA-templated transcription"/>
    <property type="evidence" value="ECO:0007669"/>
    <property type="project" value="TreeGrafter"/>
</dbReference>
<keyword evidence="1" id="KW-0949">S-adenosyl-L-methionine</keyword>
<dbReference type="GO" id="GO:0005634">
    <property type="term" value="C:nucleus"/>
    <property type="evidence" value="ECO:0007669"/>
    <property type="project" value="TreeGrafter"/>
</dbReference>
<organism evidence="3">
    <name type="scientific">Anisakis simplex</name>
    <name type="common">Herring worm</name>
    <dbReference type="NCBI Taxonomy" id="6269"/>
    <lineage>
        <taxon>Eukaryota</taxon>
        <taxon>Metazoa</taxon>
        <taxon>Ecdysozoa</taxon>
        <taxon>Nematoda</taxon>
        <taxon>Chromadorea</taxon>
        <taxon>Rhabditida</taxon>
        <taxon>Spirurina</taxon>
        <taxon>Ascaridomorpha</taxon>
        <taxon>Ascaridoidea</taxon>
        <taxon>Anisakidae</taxon>
        <taxon>Anisakis</taxon>
        <taxon>Anisakis simplex complex</taxon>
    </lineage>
</organism>
<reference evidence="3" key="1">
    <citation type="submission" date="2017-02" db="UniProtKB">
        <authorList>
            <consortium name="WormBaseParasite"/>
        </authorList>
    </citation>
    <scope>IDENTIFICATION</scope>
</reference>
<proteinExistence type="predicted"/>
<protein>
    <submittedName>
        <fullName evidence="3">Protein arginine N-methyltransferase 5 (inferred by orthology to a C. elegans protein)</fullName>
    </submittedName>
</protein>
<dbReference type="AlphaFoldDB" id="A0A0M3JFV1"/>
<evidence type="ECO:0000313" key="3">
    <source>
        <dbReference type="WBParaSite" id="ASIM_0000650501-mRNA-1"/>
    </source>
</evidence>
<accession>A0A0M3JFV1</accession>
<dbReference type="InterPro" id="IPR029063">
    <property type="entry name" value="SAM-dependent_MTases_sf"/>
</dbReference>
<dbReference type="PANTHER" id="PTHR10738">
    <property type="entry name" value="PROTEIN ARGININE N-METHYLTRANSFERASE 5"/>
    <property type="match status" value="1"/>
</dbReference>
<dbReference type="Gene3D" id="2.70.160.11">
    <property type="entry name" value="Hnrnp arginine n-methyltransferase1"/>
    <property type="match status" value="1"/>
</dbReference>
<dbReference type="GO" id="GO:0016274">
    <property type="term" value="F:protein-arginine N-methyltransferase activity"/>
    <property type="evidence" value="ECO:0007669"/>
    <property type="project" value="InterPro"/>
</dbReference>
<feature type="domain" description="PRMT5 oligomerisation" evidence="2">
    <location>
        <begin position="1"/>
        <end position="73"/>
    </location>
</feature>
<dbReference type="InterPro" id="IPR035248">
    <property type="entry name" value="PRMT5_C"/>
</dbReference>
<dbReference type="WBParaSite" id="ASIM_0000650501-mRNA-1">
    <property type="protein sequence ID" value="ASIM_0000650501-mRNA-1"/>
    <property type="gene ID" value="ASIM_0000650501"/>
</dbReference>